<comment type="subcellular location">
    <subcellularLocation>
        <location evidence="1">Nucleus</location>
    </subcellularLocation>
</comment>
<dbReference type="Proteomes" id="UP001153954">
    <property type="component" value="Unassembled WGS sequence"/>
</dbReference>
<dbReference type="GO" id="GO:0003677">
    <property type="term" value="F:DNA binding"/>
    <property type="evidence" value="ECO:0007669"/>
    <property type="project" value="InterPro"/>
</dbReference>
<dbReference type="InterPro" id="IPR007889">
    <property type="entry name" value="HTH_Psq"/>
</dbReference>
<dbReference type="GO" id="GO:0005634">
    <property type="term" value="C:nucleus"/>
    <property type="evidence" value="ECO:0007669"/>
    <property type="project" value="UniProtKB-SubCell"/>
</dbReference>
<evidence type="ECO:0000256" key="1">
    <source>
        <dbReference type="ARBA" id="ARBA00004123"/>
    </source>
</evidence>
<evidence type="ECO:0000313" key="4">
    <source>
        <dbReference type="Proteomes" id="UP001153954"/>
    </source>
</evidence>
<feature type="domain" description="HTH psq-type" evidence="2">
    <location>
        <begin position="19"/>
        <end position="52"/>
    </location>
</feature>
<dbReference type="EMBL" id="CAKOGL010000007">
    <property type="protein sequence ID" value="CAH2088513.1"/>
    <property type="molecule type" value="Genomic_DNA"/>
</dbReference>
<name>A0AAU9TNE3_EUPED</name>
<comment type="caution">
    <text evidence="3">The sequence shown here is derived from an EMBL/GenBank/DDBJ whole genome shotgun (WGS) entry which is preliminary data.</text>
</comment>
<dbReference type="InterPro" id="IPR009057">
    <property type="entry name" value="Homeodomain-like_sf"/>
</dbReference>
<dbReference type="Pfam" id="PF05225">
    <property type="entry name" value="HTH_psq"/>
    <property type="match status" value="1"/>
</dbReference>
<evidence type="ECO:0000259" key="2">
    <source>
        <dbReference type="Pfam" id="PF05225"/>
    </source>
</evidence>
<dbReference type="Gene3D" id="1.10.10.60">
    <property type="entry name" value="Homeodomain-like"/>
    <property type="match status" value="1"/>
</dbReference>
<proteinExistence type="predicted"/>
<sequence length="153" mass="17515">MVRTYNKKTKRGEWSKISMKTAIDKVLSKDMGYRKDASEYGVPQTTLERYVNKMKEGGEVTIGVPLGPKQPIFTTKEEDEMMAYLKHMGERLFGLTTLDLRRLAYQLAVRNSKAHNFNTDKQMAGVDWLKGFLRRHPDLSIQKPEATSAARAM</sequence>
<organism evidence="3 4">
    <name type="scientific">Euphydryas editha</name>
    <name type="common">Edith's checkerspot</name>
    <dbReference type="NCBI Taxonomy" id="104508"/>
    <lineage>
        <taxon>Eukaryota</taxon>
        <taxon>Metazoa</taxon>
        <taxon>Ecdysozoa</taxon>
        <taxon>Arthropoda</taxon>
        <taxon>Hexapoda</taxon>
        <taxon>Insecta</taxon>
        <taxon>Pterygota</taxon>
        <taxon>Neoptera</taxon>
        <taxon>Endopterygota</taxon>
        <taxon>Lepidoptera</taxon>
        <taxon>Glossata</taxon>
        <taxon>Ditrysia</taxon>
        <taxon>Papilionoidea</taxon>
        <taxon>Nymphalidae</taxon>
        <taxon>Nymphalinae</taxon>
        <taxon>Euphydryas</taxon>
    </lineage>
</organism>
<dbReference type="AlphaFoldDB" id="A0AAU9TNE3"/>
<keyword evidence="4" id="KW-1185">Reference proteome</keyword>
<protein>
    <recommendedName>
        <fullName evidence="2">HTH psq-type domain-containing protein</fullName>
    </recommendedName>
</protein>
<dbReference type="SUPFAM" id="SSF46689">
    <property type="entry name" value="Homeodomain-like"/>
    <property type="match status" value="1"/>
</dbReference>
<reference evidence="3" key="1">
    <citation type="submission" date="2022-03" db="EMBL/GenBank/DDBJ databases">
        <authorList>
            <person name="Tunstrom K."/>
        </authorList>
    </citation>
    <scope>NUCLEOTIDE SEQUENCE</scope>
</reference>
<accession>A0AAU9TNE3</accession>
<gene>
    <name evidence="3" type="ORF">EEDITHA_LOCUS4668</name>
</gene>
<evidence type="ECO:0000313" key="3">
    <source>
        <dbReference type="EMBL" id="CAH2088513.1"/>
    </source>
</evidence>